<keyword evidence="6 14" id="KW-1133">Transmembrane helix</keyword>
<dbReference type="Gene3D" id="1.10.357.140">
    <property type="entry name" value="UbiA prenyltransferase"/>
    <property type="match status" value="1"/>
</dbReference>
<feature type="transmembrane region" description="Helical" evidence="14">
    <location>
        <begin position="298"/>
        <end position="322"/>
    </location>
</feature>
<feature type="transmembrane region" description="Helical" evidence="14">
    <location>
        <begin position="460"/>
        <end position="477"/>
    </location>
</feature>
<feature type="compositionally biased region" description="Low complexity" evidence="13">
    <location>
        <begin position="60"/>
        <end position="76"/>
    </location>
</feature>
<keyword evidence="4 14" id="KW-0812">Transmembrane</keyword>
<evidence type="ECO:0000256" key="5">
    <source>
        <dbReference type="ARBA" id="ARBA00022946"/>
    </source>
</evidence>
<dbReference type="RefSeq" id="XP_013072720.2">
    <property type="nucleotide sequence ID" value="XM_013217266.2"/>
</dbReference>
<dbReference type="GO" id="GO:0006784">
    <property type="term" value="P:heme A biosynthetic process"/>
    <property type="evidence" value="ECO:0007669"/>
    <property type="project" value="TreeGrafter"/>
</dbReference>
<comment type="subcellular location">
    <subcellularLocation>
        <location evidence="1">Mitochondrion membrane</location>
        <topology evidence="1">Multi-pass membrane protein</topology>
    </subcellularLocation>
</comment>
<keyword evidence="5" id="KW-0809">Transit peptide</keyword>
<dbReference type="EnsemblMetazoa" id="BGLB004636-RB">
    <property type="protein sequence ID" value="BGLB004636-PB"/>
    <property type="gene ID" value="BGLB004636"/>
</dbReference>
<feature type="region of interest" description="Disordered" evidence="13">
    <location>
        <begin position="52"/>
        <end position="76"/>
    </location>
</feature>
<comment type="catalytic activity">
    <reaction evidence="11">
        <text>heme b + (2E,6E)-farnesyl diphosphate + H2O = Fe(II)-heme o + diphosphate</text>
        <dbReference type="Rhea" id="RHEA:28070"/>
        <dbReference type="ChEBI" id="CHEBI:15377"/>
        <dbReference type="ChEBI" id="CHEBI:33019"/>
        <dbReference type="ChEBI" id="CHEBI:60344"/>
        <dbReference type="ChEBI" id="CHEBI:60530"/>
        <dbReference type="ChEBI" id="CHEBI:175763"/>
        <dbReference type="EC" id="2.5.1.141"/>
    </reaction>
</comment>
<comment type="similarity">
    <text evidence="12">Belongs to the ubiA prenyltransferase family.</text>
</comment>
<feature type="transmembrane region" description="Helical" evidence="14">
    <location>
        <begin position="212"/>
        <end position="229"/>
    </location>
</feature>
<dbReference type="InterPro" id="IPR030470">
    <property type="entry name" value="UbiA_prenylTrfase_CS"/>
</dbReference>
<dbReference type="OrthoDB" id="5211at2759"/>
<accession>A0A2C9JM21</accession>
<comment type="function">
    <text evidence="12">Converts protoheme IX and farnesyl diphosphate to heme O.</text>
</comment>
<dbReference type="KEGG" id="bgt:106059601"/>
<evidence type="ECO:0000256" key="1">
    <source>
        <dbReference type="ARBA" id="ARBA00004225"/>
    </source>
</evidence>
<dbReference type="AlphaFoldDB" id="A0A2C9JM21"/>
<keyword evidence="9 12" id="KW-0472">Membrane</keyword>
<dbReference type="PROSITE" id="PS00943">
    <property type="entry name" value="UBIA"/>
    <property type="match status" value="1"/>
</dbReference>
<evidence type="ECO:0000256" key="12">
    <source>
        <dbReference type="PIRNR" id="PIRNR001773"/>
    </source>
</evidence>
<protein>
    <recommendedName>
        <fullName evidence="2 12">Protoheme IX farnesyltransferase, mitochondrial</fullName>
        <ecNumber evidence="12">2.5.1.-</ecNumber>
    </recommendedName>
    <alternativeName>
        <fullName evidence="10 12">Heme O synthase</fullName>
    </alternativeName>
</protein>
<evidence type="ECO:0000256" key="7">
    <source>
        <dbReference type="ARBA" id="ARBA00023128"/>
    </source>
</evidence>
<dbReference type="Pfam" id="PF01040">
    <property type="entry name" value="UbiA"/>
    <property type="match status" value="1"/>
</dbReference>
<evidence type="ECO:0000256" key="8">
    <source>
        <dbReference type="ARBA" id="ARBA00023133"/>
    </source>
</evidence>
<evidence type="ECO:0000256" key="11">
    <source>
        <dbReference type="ARBA" id="ARBA00047690"/>
    </source>
</evidence>
<evidence type="ECO:0000256" key="9">
    <source>
        <dbReference type="ARBA" id="ARBA00023136"/>
    </source>
</evidence>
<proteinExistence type="inferred from homology"/>
<dbReference type="InterPro" id="IPR006369">
    <property type="entry name" value="Protohaem_IX_farnesylTrfase"/>
</dbReference>
<dbReference type="GO" id="GO:0031966">
    <property type="term" value="C:mitochondrial membrane"/>
    <property type="evidence" value="ECO:0007669"/>
    <property type="project" value="UniProtKB-SubCell"/>
</dbReference>
<evidence type="ECO:0000256" key="14">
    <source>
        <dbReference type="SAM" id="Phobius"/>
    </source>
</evidence>
<dbReference type="PANTHER" id="PTHR43448">
    <property type="entry name" value="PROTOHEME IX FARNESYLTRANSFERASE, MITOCHONDRIAL"/>
    <property type="match status" value="1"/>
</dbReference>
<dbReference type="EC" id="2.5.1.-" evidence="12"/>
<evidence type="ECO:0000256" key="2">
    <source>
        <dbReference type="ARBA" id="ARBA00016335"/>
    </source>
</evidence>
<dbReference type="FunFam" id="1.10.357.140:FF:000004">
    <property type="entry name" value="Protoheme IX farnesyltransferase, mitochondrial"/>
    <property type="match status" value="1"/>
</dbReference>
<evidence type="ECO:0000256" key="13">
    <source>
        <dbReference type="SAM" id="MobiDB-lite"/>
    </source>
</evidence>
<name>A0A2C9JM21_BIOGL</name>
<evidence type="ECO:0000256" key="3">
    <source>
        <dbReference type="ARBA" id="ARBA00022679"/>
    </source>
</evidence>
<dbReference type="HAMAP" id="MF_00154">
    <property type="entry name" value="CyoE_CtaB"/>
    <property type="match status" value="1"/>
</dbReference>
<dbReference type="VEuPathDB" id="VectorBase:BGLAX_034115"/>
<dbReference type="InterPro" id="IPR000537">
    <property type="entry name" value="UbiA_prenyltransferase"/>
</dbReference>
<keyword evidence="3 12" id="KW-0808">Transferase</keyword>
<organism evidence="15 16">
    <name type="scientific">Biomphalaria glabrata</name>
    <name type="common">Bloodfluke planorb</name>
    <name type="synonym">Freshwater snail</name>
    <dbReference type="NCBI Taxonomy" id="6526"/>
    <lineage>
        <taxon>Eukaryota</taxon>
        <taxon>Metazoa</taxon>
        <taxon>Spiralia</taxon>
        <taxon>Lophotrochozoa</taxon>
        <taxon>Mollusca</taxon>
        <taxon>Gastropoda</taxon>
        <taxon>Heterobranchia</taxon>
        <taxon>Euthyneura</taxon>
        <taxon>Panpulmonata</taxon>
        <taxon>Hygrophila</taxon>
        <taxon>Lymnaeoidea</taxon>
        <taxon>Planorbidae</taxon>
        <taxon>Biomphalaria</taxon>
    </lineage>
</organism>
<evidence type="ECO:0000256" key="10">
    <source>
        <dbReference type="ARBA" id="ARBA00030253"/>
    </source>
</evidence>
<gene>
    <name evidence="15" type="primary">106059601</name>
</gene>
<dbReference type="CDD" id="cd13957">
    <property type="entry name" value="PT_UbiA_Cox10"/>
    <property type="match status" value="1"/>
</dbReference>
<evidence type="ECO:0000313" key="16">
    <source>
        <dbReference type="Proteomes" id="UP000076420"/>
    </source>
</evidence>
<dbReference type="NCBIfam" id="TIGR01473">
    <property type="entry name" value="cyoE_ctaB"/>
    <property type="match status" value="1"/>
</dbReference>
<dbReference type="PANTHER" id="PTHR43448:SF2">
    <property type="entry name" value="PROTOHEME IX FARNESYLTRANSFERASE, MITOCHONDRIAL"/>
    <property type="match status" value="1"/>
</dbReference>
<sequence>MPKSQCLLAILTSPKLGPALVCQWNIQPMLNCFGHITLLNKNAENMQTWSRKRHVRMHSTKPAATSSSTSVTSESISDANSKKADVGSIKNADYVLRTVDIDQEELLTLHFKQSSQLVDVKAKHVLENASIYMQKKNNVYNLDQLSCSSMSWVPAGDSSTTSLPSLHLTVREMEPDKTNPGANIESIHDVEWREQKLDFRKLIEYYKMLSKMRLTGLVVLTTMAGYWIAPGSFSASSLGLCALGTALTSSAANSINQFFEVPYDCQMNRTKNRVLVRGMISPLHGVTFAAVSSISGLATLYFCVNPIVAGLGAFNLGLYTLVYTPLKRVSMINTWVGSLVGAIPPMMGWAACTGGLEPGAWLLAGILYSWQFPHFNALSWNLRPDYSRAGYRMMSVVDPGLCKRVAFRHCVLLTAMCLAAPPLGVTSWMFAADSLPLNLYLCYLGWQFYRKGDSNSSRKLFRFSLIHIPALLLLMGISKASLGRKKEEKNLEESKQSFEEQ</sequence>
<dbReference type="PIRSF" id="PIRSF001773">
    <property type="entry name" value="COX10"/>
    <property type="match status" value="1"/>
</dbReference>
<keyword evidence="8 12" id="KW-0350">Heme biosynthesis</keyword>
<evidence type="ECO:0000256" key="6">
    <source>
        <dbReference type="ARBA" id="ARBA00022989"/>
    </source>
</evidence>
<evidence type="ECO:0000313" key="15">
    <source>
        <dbReference type="EnsemblMetazoa" id="BGLB004636-PB"/>
    </source>
</evidence>
<keyword evidence="7 12" id="KW-0496">Mitochondrion</keyword>
<dbReference type="VEuPathDB" id="VectorBase:BGLB004636"/>
<dbReference type="InterPro" id="IPR044878">
    <property type="entry name" value="UbiA_sf"/>
</dbReference>
<dbReference type="InterPro" id="IPR016315">
    <property type="entry name" value="Protohaem_IX_farnesylTrfase_mt"/>
</dbReference>
<dbReference type="Proteomes" id="UP000076420">
    <property type="component" value="Unassembled WGS sequence"/>
</dbReference>
<dbReference type="STRING" id="6526.A0A2C9JM21"/>
<evidence type="ECO:0000256" key="4">
    <source>
        <dbReference type="ARBA" id="ARBA00022692"/>
    </source>
</evidence>
<feature type="transmembrane region" description="Helical" evidence="14">
    <location>
        <begin position="274"/>
        <end position="292"/>
    </location>
</feature>
<dbReference type="GO" id="GO:0008495">
    <property type="term" value="F:protoheme IX farnesyltransferase activity"/>
    <property type="evidence" value="ECO:0007669"/>
    <property type="project" value="UniProtKB-EC"/>
</dbReference>
<reference evidence="15" key="1">
    <citation type="submission" date="2020-05" db="UniProtKB">
        <authorList>
            <consortium name="EnsemblMetazoa"/>
        </authorList>
    </citation>
    <scope>IDENTIFICATION</scope>
    <source>
        <strain evidence="15">BB02</strain>
    </source>
</reference>
<feature type="transmembrane region" description="Helical" evidence="14">
    <location>
        <begin position="410"/>
        <end position="431"/>
    </location>
</feature>